<protein>
    <submittedName>
        <fullName evidence="2">Uncharacterized protein</fullName>
    </submittedName>
</protein>
<evidence type="ECO:0000313" key="3">
    <source>
        <dbReference type="Proteomes" id="UP000547674"/>
    </source>
</evidence>
<gene>
    <name evidence="2" type="ORF">HKN21_03100</name>
</gene>
<keyword evidence="1" id="KW-0812">Transmembrane</keyword>
<proteinExistence type="predicted"/>
<keyword evidence="1" id="KW-0472">Membrane</keyword>
<accession>A0A7Y2E5X0</accession>
<sequence length="118" mass="12695">MTRVSMILLIILGALRSLAVIQGTAWEGWSWPGPLELAIGFIMVLVGALGFRMRQVHGLVLVLALAALAQLVPSYFLSARIWPDLALLIIACLSFGFGLLGFVLDRYSAAPAEAQTTL</sequence>
<evidence type="ECO:0000313" key="2">
    <source>
        <dbReference type="EMBL" id="NNF05726.1"/>
    </source>
</evidence>
<keyword evidence="1" id="KW-1133">Transmembrane helix</keyword>
<name>A0A7Y2E5X0_UNCEI</name>
<dbReference type="EMBL" id="JABDJR010000114">
    <property type="protein sequence ID" value="NNF05726.1"/>
    <property type="molecule type" value="Genomic_DNA"/>
</dbReference>
<comment type="caution">
    <text evidence="2">The sequence shown here is derived from an EMBL/GenBank/DDBJ whole genome shotgun (WGS) entry which is preliminary data.</text>
</comment>
<dbReference type="AlphaFoldDB" id="A0A7Y2E5X0"/>
<feature type="transmembrane region" description="Helical" evidence="1">
    <location>
        <begin position="29"/>
        <end position="51"/>
    </location>
</feature>
<feature type="transmembrane region" description="Helical" evidence="1">
    <location>
        <begin position="58"/>
        <end position="79"/>
    </location>
</feature>
<reference evidence="2 3" key="1">
    <citation type="submission" date="2020-03" db="EMBL/GenBank/DDBJ databases">
        <title>Metabolic flexibility allows generalist bacteria to become dominant in a frequently disturbed ecosystem.</title>
        <authorList>
            <person name="Chen Y.-J."/>
            <person name="Leung P.M."/>
            <person name="Bay S.K."/>
            <person name="Hugenholtz P."/>
            <person name="Kessler A.J."/>
            <person name="Shelley G."/>
            <person name="Waite D.W."/>
            <person name="Cook P.L."/>
            <person name="Greening C."/>
        </authorList>
    </citation>
    <scope>NUCLEOTIDE SEQUENCE [LARGE SCALE GENOMIC DNA]</scope>
    <source>
        <strain evidence="2">SS_bin_28</strain>
    </source>
</reference>
<dbReference type="Proteomes" id="UP000547674">
    <property type="component" value="Unassembled WGS sequence"/>
</dbReference>
<evidence type="ECO:0000256" key="1">
    <source>
        <dbReference type="SAM" id="Phobius"/>
    </source>
</evidence>
<organism evidence="2 3">
    <name type="scientific">Eiseniibacteriota bacterium</name>
    <dbReference type="NCBI Taxonomy" id="2212470"/>
    <lineage>
        <taxon>Bacteria</taxon>
        <taxon>Candidatus Eiseniibacteriota</taxon>
    </lineage>
</organism>
<feature type="transmembrane region" description="Helical" evidence="1">
    <location>
        <begin position="85"/>
        <end position="104"/>
    </location>
</feature>